<dbReference type="AlphaFoldDB" id="A0A256A011"/>
<sequence length="803" mass="90971">MIRTDNSFIQRNSTLVQHFDGYEAILNLNMAGITTNPKELLVTFQFVNGNTATISILNFNLFSVYRGFIEFPEIKLPDNGGDTNGITTPGNTTTVAAEQPFIPSGFGVKQIGIADYNKVEQSIQGYVEGEVAHIENIMAREFKEKSTRRLRRSEVTESLTSETERENLTDTSSVERFEMQNEIARVIASSKDFSAATGVQFKPNEQLIFNANASFAAHSSREESNRQAVTNSKEITERALDRVVNKVKQERIEKILEEFEENNSHGFDNRKGDRHVVGVYRWVDKIYKNQVVNYGKRLMFEFMVPEPARLHKLALEDLAGAKKATTIPKPQDPRTAITYKLADYSMLTDQVLKYWTGIYNVEFAQKPLQNIEVTKSFEARDPHHTGGDDGKIQTAIGKGEIEIPENYIATTAHYFFGTYPHNFRGAHQGYISVGGKESLWIVNRISTSKSGTLTDFNVQGKLEYSYLTGESPLIIGSIRVRCTLTNNHLEKWQQDTFNAIIKAYEEALQKYNEQIAQETANGVKILGTNPGFYREIENSILRKNCISYLINTNPDAKKTFGKDFYRKNNNDTTLHFGNAMISQTKDLDEYASFVKFMEQAFEWDIMSYYFYPYYWGNRSNWVEMYQYDQTHDPVFKAFMQSGMARVIVTVRPGFEEAVRYYMQTGQIWQGGEVPVIGDPLYLSIVDEMRRTEGKKIGKAWATRVPTSLTILQAESIGLRVEKALPYDEDLSDFENPAEVPQSSQLEITGAQVGIPAGQGARTIENIDINNGYLQLTTDDSPRQVVAQISVQALKNAIDEATNP</sequence>
<dbReference type="OrthoDB" id="8563833at2"/>
<proteinExistence type="predicted"/>
<reference evidence="3 4" key="1">
    <citation type="submission" date="2017-07" db="EMBL/GenBank/DDBJ databases">
        <title>Flavobacterium cyanobacteriorum sp. nov., isolated from cyanobacterial aggregates in a eutrophic lake.</title>
        <authorList>
            <person name="Cai H."/>
        </authorList>
    </citation>
    <scope>NUCLEOTIDE SEQUENCE [LARGE SCALE GENOMIC DNA]</scope>
    <source>
        <strain evidence="3 4">TH021</strain>
    </source>
</reference>
<keyword evidence="4" id="KW-1185">Reference proteome</keyword>
<feature type="region of interest" description="Disordered" evidence="2">
    <location>
        <begin position="145"/>
        <end position="171"/>
    </location>
</feature>
<feature type="compositionally biased region" description="Basic and acidic residues" evidence="2">
    <location>
        <begin position="145"/>
        <end position="155"/>
    </location>
</feature>
<protein>
    <submittedName>
        <fullName evidence="3">Uncharacterized protein</fullName>
    </submittedName>
</protein>
<evidence type="ECO:0000256" key="1">
    <source>
        <dbReference type="SAM" id="Coils"/>
    </source>
</evidence>
<comment type="caution">
    <text evidence="3">The sequence shown here is derived from an EMBL/GenBank/DDBJ whole genome shotgun (WGS) entry which is preliminary data.</text>
</comment>
<dbReference type="EMBL" id="NOXV01000118">
    <property type="protein sequence ID" value="OYQ46400.1"/>
    <property type="molecule type" value="Genomic_DNA"/>
</dbReference>
<gene>
    <name evidence="3" type="ORF">CHU92_01470</name>
</gene>
<feature type="coiled-coil region" evidence="1">
    <location>
        <begin position="494"/>
        <end position="521"/>
    </location>
</feature>
<dbReference type="Proteomes" id="UP000216605">
    <property type="component" value="Unassembled WGS sequence"/>
</dbReference>
<accession>A0A256A011</accession>
<organism evidence="3 4">
    <name type="scientific">Flavobacterium cyanobacteriorum</name>
    <dbReference type="NCBI Taxonomy" id="2022802"/>
    <lineage>
        <taxon>Bacteria</taxon>
        <taxon>Pseudomonadati</taxon>
        <taxon>Bacteroidota</taxon>
        <taxon>Flavobacteriia</taxon>
        <taxon>Flavobacteriales</taxon>
        <taxon>Flavobacteriaceae</taxon>
        <taxon>Flavobacterium</taxon>
    </lineage>
</organism>
<evidence type="ECO:0000256" key="2">
    <source>
        <dbReference type="SAM" id="MobiDB-lite"/>
    </source>
</evidence>
<evidence type="ECO:0000313" key="3">
    <source>
        <dbReference type="EMBL" id="OYQ46400.1"/>
    </source>
</evidence>
<evidence type="ECO:0000313" key="4">
    <source>
        <dbReference type="Proteomes" id="UP000216605"/>
    </source>
</evidence>
<keyword evidence="1" id="KW-0175">Coiled coil</keyword>
<feature type="compositionally biased region" description="Basic and acidic residues" evidence="2">
    <location>
        <begin position="162"/>
        <end position="171"/>
    </location>
</feature>
<name>A0A256A011_9FLAO</name>